<dbReference type="AlphaFoldDB" id="A0A916JAJ7"/>
<dbReference type="Pfam" id="PF17674">
    <property type="entry name" value="HHH_9"/>
    <property type="match status" value="1"/>
</dbReference>
<dbReference type="SUPFAM" id="SSF50249">
    <property type="entry name" value="Nucleic acid-binding proteins"/>
    <property type="match status" value="1"/>
</dbReference>
<dbReference type="InterPro" id="IPR003029">
    <property type="entry name" value="S1_domain"/>
</dbReference>
<dbReference type="Gene3D" id="1.10.3500.10">
    <property type="entry name" value="Tex N-terminal region-like"/>
    <property type="match status" value="1"/>
</dbReference>
<dbReference type="InterPro" id="IPR032639">
    <property type="entry name" value="Tex_YqgF"/>
</dbReference>
<gene>
    <name evidence="2" type="primary">yhgF</name>
    <name evidence="2" type="ORF">DYBT9275_01852</name>
</gene>
<organism evidence="2 3">
    <name type="scientific">Dyadobacter helix</name>
    <dbReference type="NCBI Taxonomy" id="2822344"/>
    <lineage>
        <taxon>Bacteria</taxon>
        <taxon>Pseudomonadati</taxon>
        <taxon>Bacteroidota</taxon>
        <taxon>Cytophagia</taxon>
        <taxon>Cytophagales</taxon>
        <taxon>Spirosomataceae</taxon>
        <taxon>Dyadobacter</taxon>
    </lineage>
</organism>
<dbReference type="Pfam" id="PF16921">
    <property type="entry name" value="Tex_YqgF"/>
    <property type="match status" value="1"/>
</dbReference>
<dbReference type="FunFam" id="1.10.10.650:FF:000001">
    <property type="entry name" value="S1 RNA-binding domain 1"/>
    <property type="match status" value="1"/>
</dbReference>
<dbReference type="FunFam" id="3.30.420.140:FF:000001">
    <property type="entry name" value="RNA-binding transcriptional accessory protein"/>
    <property type="match status" value="1"/>
</dbReference>
<name>A0A916JAJ7_9BACT</name>
<comment type="caution">
    <text evidence="2">The sequence shown here is derived from an EMBL/GenBank/DDBJ whole genome shotgun (WGS) entry which is preliminary data.</text>
</comment>
<dbReference type="InterPro" id="IPR012340">
    <property type="entry name" value="NA-bd_OB-fold"/>
</dbReference>
<accession>A0A916JAJ7</accession>
<dbReference type="SUPFAM" id="SSF53098">
    <property type="entry name" value="Ribonuclease H-like"/>
    <property type="match status" value="1"/>
</dbReference>
<evidence type="ECO:0000313" key="2">
    <source>
        <dbReference type="EMBL" id="CAG4997790.1"/>
    </source>
</evidence>
<dbReference type="Proteomes" id="UP000680038">
    <property type="component" value="Unassembled WGS sequence"/>
</dbReference>
<dbReference type="SUPFAM" id="SSF158832">
    <property type="entry name" value="Tex N-terminal region-like"/>
    <property type="match status" value="1"/>
</dbReference>
<dbReference type="InterPro" id="IPR023319">
    <property type="entry name" value="Tex-like_HTH_dom_sf"/>
</dbReference>
<evidence type="ECO:0000313" key="3">
    <source>
        <dbReference type="Proteomes" id="UP000680038"/>
    </source>
</evidence>
<dbReference type="SMART" id="SM00316">
    <property type="entry name" value="S1"/>
    <property type="match status" value="1"/>
</dbReference>
<dbReference type="GO" id="GO:0006412">
    <property type="term" value="P:translation"/>
    <property type="evidence" value="ECO:0007669"/>
    <property type="project" value="TreeGrafter"/>
</dbReference>
<dbReference type="InterPro" id="IPR037027">
    <property type="entry name" value="YqgF/RNaseH-like_dom_sf"/>
</dbReference>
<evidence type="ECO:0000259" key="1">
    <source>
        <dbReference type="PROSITE" id="PS50126"/>
    </source>
</evidence>
<dbReference type="Gene3D" id="2.40.50.140">
    <property type="entry name" value="Nucleic acid-binding proteins"/>
    <property type="match status" value="1"/>
</dbReference>
<dbReference type="Gene3D" id="3.30.420.140">
    <property type="entry name" value="YqgF/RNase H-like domain"/>
    <property type="match status" value="1"/>
</dbReference>
<dbReference type="EMBL" id="CAJRAF010000002">
    <property type="protein sequence ID" value="CAG4997790.1"/>
    <property type="molecule type" value="Genomic_DNA"/>
</dbReference>
<feature type="domain" description="S1 motif" evidence="1">
    <location>
        <begin position="635"/>
        <end position="704"/>
    </location>
</feature>
<dbReference type="Pfam" id="PF09371">
    <property type="entry name" value="Tex_N"/>
    <property type="match status" value="1"/>
</dbReference>
<dbReference type="InterPro" id="IPR012337">
    <property type="entry name" value="RNaseH-like_sf"/>
</dbReference>
<sequence>MNYQLIAQQTSVSEKQVRNTIQLFDEGATLPFISRYRKEATGGLDEVQIGAIKEAYQRQTEVEKRREFILKSIADQGKLTPELKKQIEAVFSLVELEDLYLPYKQKRKTRAVIAIEKGLEPLALSIFSGKEQDPSRRAQSFLNDAVGSLEEALQGARDIMAEWINENQEARGKIRDIFKKGAVITSKVKKKKEEDGAKYRDYFEFSEPLAKIPSHRLLALRRGEEEGFLSVDISPDEDMALETLDRIFVKGSPAGKDEIIAAVSDSYKRLLKPGIETEFSNISKEKADQYAIQIFTDNLRQLLLASPLGQKTVLAVDPGYRTGCKVVVLDQRGNLMADKVIYPFEKATEAGETLKMLVEKWKVEAIAVGNGTAGRETEEFIKKLLTGLGKSEEVGLFMVSEQGASIYSASDVAREEFPDKDVTVRGSVSIGRRLMDPLAELVKIDPKSIGVGQYQHDVDQTALRNALDVVVESCVNSVGVNLNTASKHLLRYVSGLGPALAQNIVDFRAKNGNFKSRQQLLKVPRLGAKAYEQAAGFLRIENGINPLDNSAVHPERYEIVEKMAKDVGASVIDLIQKPEKRKQVNPSRYISDEVGLPTLQDILKELEKPSRDPRAQIQKFEFDKSVRKPEDLREGMVLPGIVTNITAFGAFVDVGVKQDGLVHVSQMADKFIKDPNEIVKLQQVVTVRVTEVDLSRKRIALSMKGM</sequence>
<dbReference type="PROSITE" id="PS50126">
    <property type="entry name" value="S1"/>
    <property type="match status" value="1"/>
</dbReference>
<keyword evidence="3" id="KW-1185">Reference proteome</keyword>
<dbReference type="Pfam" id="PF22706">
    <property type="entry name" value="Tex_central_region"/>
    <property type="match status" value="1"/>
</dbReference>
<dbReference type="PANTHER" id="PTHR10724">
    <property type="entry name" value="30S RIBOSOMAL PROTEIN S1"/>
    <property type="match status" value="1"/>
</dbReference>
<dbReference type="InterPro" id="IPR023323">
    <property type="entry name" value="Tex-like_dom_sf"/>
</dbReference>
<dbReference type="CDD" id="cd05685">
    <property type="entry name" value="S1_Tex"/>
    <property type="match status" value="1"/>
</dbReference>
<dbReference type="FunFam" id="2.40.50.140:FF:000051">
    <property type="entry name" value="RNA-binding transcriptional accessory protein"/>
    <property type="match status" value="1"/>
</dbReference>
<dbReference type="PANTHER" id="PTHR10724:SF10">
    <property type="entry name" value="S1 RNA-BINDING DOMAIN-CONTAINING PROTEIN 1"/>
    <property type="match status" value="1"/>
</dbReference>
<dbReference type="RefSeq" id="WP_215238545.1">
    <property type="nucleotide sequence ID" value="NZ_CAJRAF010000002.1"/>
</dbReference>
<protein>
    <submittedName>
        <fullName evidence="2">Protein YhgF</fullName>
    </submittedName>
</protein>
<dbReference type="InterPro" id="IPR055179">
    <property type="entry name" value="Tex-like_central_region"/>
</dbReference>
<dbReference type="InterPro" id="IPR006641">
    <property type="entry name" value="YqgF/RNaseH-like_dom"/>
</dbReference>
<dbReference type="Pfam" id="PF00575">
    <property type="entry name" value="S1"/>
    <property type="match status" value="1"/>
</dbReference>
<dbReference type="GO" id="GO:0006139">
    <property type="term" value="P:nucleobase-containing compound metabolic process"/>
    <property type="evidence" value="ECO:0007669"/>
    <property type="project" value="InterPro"/>
</dbReference>
<dbReference type="SMART" id="SM00732">
    <property type="entry name" value="YqgFc"/>
    <property type="match status" value="1"/>
</dbReference>
<dbReference type="Pfam" id="PF12836">
    <property type="entry name" value="HHH_3"/>
    <property type="match status" value="1"/>
</dbReference>
<dbReference type="SUPFAM" id="SSF47781">
    <property type="entry name" value="RuvA domain 2-like"/>
    <property type="match status" value="2"/>
</dbReference>
<reference evidence="2" key="1">
    <citation type="submission" date="2021-04" db="EMBL/GenBank/DDBJ databases">
        <authorList>
            <person name="Rodrigo-Torres L."/>
            <person name="Arahal R. D."/>
            <person name="Lucena T."/>
        </authorList>
    </citation>
    <scope>NUCLEOTIDE SEQUENCE</scope>
    <source>
        <strain evidence="2">CECT 9275</strain>
    </source>
</reference>
<dbReference type="InterPro" id="IPR041692">
    <property type="entry name" value="HHH_9"/>
</dbReference>
<dbReference type="Gene3D" id="1.10.10.650">
    <property type="entry name" value="RuvA domain 2-like"/>
    <property type="match status" value="1"/>
</dbReference>
<dbReference type="InterPro" id="IPR018974">
    <property type="entry name" value="Tex-like_N"/>
</dbReference>
<dbReference type="Gene3D" id="1.10.150.310">
    <property type="entry name" value="Tex RuvX-like domain-like"/>
    <property type="match status" value="1"/>
</dbReference>
<dbReference type="InterPro" id="IPR010994">
    <property type="entry name" value="RuvA_2-like"/>
</dbReference>
<dbReference type="GO" id="GO:0005737">
    <property type="term" value="C:cytoplasm"/>
    <property type="evidence" value="ECO:0007669"/>
    <property type="project" value="UniProtKB-ARBA"/>
</dbReference>
<dbReference type="InterPro" id="IPR044146">
    <property type="entry name" value="S1_Tex"/>
</dbReference>
<dbReference type="FunFam" id="1.10.150.310:FF:000001">
    <property type="entry name" value="RNA-binding transcriptional accessory protein"/>
    <property type="match status" value="1"/>
</dbReference>
<proteinExistence type="predicted"/>
<dbReference type="GO" id="GO:0003735">
    <property type="term" value="F:structural constituent of ribosome"/>
    <property type="evidence" value="ECO:0007669"/>
    <property type="project" value="TreeGrafter"/>
</dbReference>
<dbReference type="GO" id="GO:0003729">
    <property type="term" value="F:mRNA binding"/>
    <property type="evidence" value="ECO:0007669"/>
    <property type="project" value="TreeGrafter"/>
</dbReference>
<dbReference type="InterPro" id="IPR050437">
    <property type="entry name" value="Ribos_protein_bS1-like"/>
</dbReference>